<evidence type="ECO:0000256" key="5">
    <source>
        <dbReference type="ARBA" id="ARBA00023319"/>
    </source>
</evidence>
<evidence type="ECO:0000313" key="10">
    <source>
        <dbReference type="Proteomes" id="UP000018468"/>
    </source>
</evidence>
<dbReference type="FunFam" id="2.60.40.10:FF:000088">
    <property type="entry name" value="Butyrophilin subfamily 1 member A1"/>
    <property type="match status" value="1"/>
</dbReference>
<dbReference type="Gene3D" id="2.60.40.10">
    <property type="entry name" value="Immunoglobulins"/>
    <property type="match status" value="2"/>
</dbReference>
<dbReference type="InterPro" id="IPR013106">
    <property type="entry name" value="Ig_V-set"/>
</dbReference>
<evidence type="ECO:0000256" key="2">
    <source>
        <dbReference type="ARBA" id="ARBA00022692"/>
    </source>
</evidence>
<evidence type="ECO:0000256" key="4">
    <source>
        <dbReference type="ARBA" id="ARBA00023136"/>
    </source>
</evidence>
<evidence type="ECO:0000256" key="3">
    <source>
        <dbReference type="ARBA" id="ARBA00022989"/>
    </source>
</evidence>
<reference evidence="9" key="2">
    <citation type="submission" date="2025-08" db="UniProtKB">
        <authorList>
            <consortium name="Ensembl"/>
        </authorList>
    </citation>
    <scope>IDENTIFICATION</scope>
</reference>
<comment type="subcellular location">
    <subcellularLocation>
        <location evidence="1">Membrane</location>
    </subcellularLocation>
</comment>
<accession>W5M2L6</accession>
<sequence length="266" mass="30081">MRSVAVLVLLIGITGAFEVLAPQGRVLAVYGRPAVLGCRYSVDPESPLDRLVLTWQREDNADVLHSFYYGEDQLERQSPRYRNRTSLFASELLSGNASLRLDPVRPQDVGTYLCFVSNLGGTGKAAVHLSFAGYYTEPRLSIELRSTSATFLYESEGFPEPLVNWQNWEGRNISHFTEVVQQPSEDGLFSLRSQIEVDSAAGANYTFILENQILSQVITRNVCLRTDVDRNGTPCRRERWTVLAPLSVALLLYFGCFFVFHWMRKK</sequence>
<evidence type="ECO:0000256" key="1">
    <source>
        <dbReference type="ARBA" id="ARBA00004370"/>
    </source>
</evidence>
<dbReference type="PANTHER" id="PTHR24100">
    <property type="entry name" value="BUTYROPHILIN"/>
    <property type="match status" value="1"/>
</dbReference>
<dbReference type="Bgee" id="ENSLOCG00000002251">
    <property type="expression patterns" value="Expressed in zone of skin and 13 other cell types or tissues"/>
</dbReference>
<keyword evidence="7" id="KW-0732">Signal</keyword>
<dbReference type="FunFam" id="2.60.40.10:FF:000438">
    <property type="entry name" value="CD276 antigen"/>
    <property type="match status" value="1"/>
</dbReference>
<dbReference type="GO" id="GO:0001817">
    <property type="term" value="P:regulation of cytokine production"/>
    <property type="evidence" value="ECO:0000318"/>
    <property type="project" value="GO_Central"/>
</dbReference>
<feature type="signal peptide" evidence="7">
    <location>
        <begin position="1"/>
        <end position="16"/>
    </location>
</feature>
<dbReference type="eggNOG" id="ENOG502S0WS">
    <property type="taxonomic scope" value="Eukaryota"/>
</dbReference>
<feature type="chain" id="PRO_5004867517" evidence="7">
    <location>
        <begin position="17"/>
        <end position="266"/>
    </location>
</feature>
<dbReference type="EMBL" id="AHAT01009454">
    <property type="status" value="NOT_ANNOTATED_CDS"/>
    <property type="molecule type" value="Genomic_DNA"/>
</dbReference>
<dbReference type="InterPro" id="IPR036179">
    <property type="entry name" value="Ig-like_dom_sf"/>
</dbReference>
<evidence type="ECO:0000259" key="8">
    <source>
        <dbReference type="PROSITE" id="PS50835"/>
    </source>
</evidence>
<dbReference type="PANTHER" id="PTHR24100:SF145">
    <property type="entry name" value="CD276 ANTIGEN"/>
    <property type="match status" value="1"/>
</dbReference>
<organism evidence="9 10">
    <name type="scientific">Lepisosteus oculatus</name>
    <name type="common">Spotted gar</name>
    <dbReference type="NCBI Taxonomy" id="7918"/>
    <lineage>
        <taxon>Eukaryota</taxon>
        <taxon>Metazoa</taxon>
        <taxon>Chordata</taxon>
        <taxon>Craniata</taxon>
        <taxon>Vertebrata</taxon>
        <taxon>Euteleostomi</taxon>
        <taxon>Actinopterygii</taxon>
        <taxon>Neopterygii</taxon>
        <taxon>Holostei</taxon>
        <taxon>Semionotiformes</taxon>
        <taxon>Lepisosteidae</taxon>
        <taxon>Lepisosteus</taxon>
    </lineage>
</organism>
<dbReference type="InterPro" id="IPR053896">
    <property type="entry name" value="BTN3A2-like_Ig-C"/>
</dbReference>
<dbReference type="GO" id="GO:0050852">
    <property type="term" value="P:T cell receptor signaling pathway"/>
    <property type="evidence" value="ECO:0000318"/>
    <property type="project" value="GO_Central"/>
</dbReference>
<dbReference type="KEGG" id="loc:102688303"/>
<proteinExistence type="predicted"/>
<dbReference type="OrthoDB" id="10055806at2759"/>
<name>W5M2L6_LEPOC</name>
<dbReference type="GO" id="GO:0009897">
    <property type="term" value="C:external side of plasma membrane"/>
    <property type="evidence" value="ECO:0000318"/>
    <property type="project" value="GO_Central"/>
</dbReference>
<dbReference type="PROSITE" id="PS50835">
    <property type="entry name" value="IG_LIKE"/>
    <property type="match status" value="1"/>
</dbReference>
<dbReference type="InterPro" id="IPR007110">
    <property type="entry name" value="Ig-like_dom"/>
</dbReference>
<dbReference type="SMART" id="SM00406">
    <property type="entry name" value="IGv"/>
    <property type="match status" value="1"/>
</dbReference>
<evidence type="ECO:0000256" key="6">
    <source>
        <dbReference type="SAM" id="Phobius"/>
    </source>
</evidence>
<dbReference type="STRING" id="7918.ENSLOCP00000002624"/>
<evidence type="ECO:0000313" key="9">
    <source>
        <dbReference type="Ensembl" id="ENSLOCP00000002624.1"/>
    </source>
</evidence>
<dbReference type="Ensembl" id="ENSLOCT00000002630.1">
    <property type="protein sequence ID" value="ENSLOCP00000002624.1"/>
    <property type="gene ID" value="ENSLOCG00000002251.1"/>
</dbReference>
<dbReference type="InParanoid" id="W5M2L6"/>
<dbReference type="InterPro" id="IPR013783">
    <property type="entry name" value="Ig-like_fold"/>
</dbReference>
<dbReference type="FunCoup" id="W5M2L6">
    <property type="interactions" value="54"/>
</dbReference>
<dbReference type="SMART" id="SM00409">
    <property type="entry name" value="IG"/>
    <property type="match status" value="1"/>
</dbReference>
<reference evidence="10" key="1">
    <citation type="submission" date="2011-12" db="EMBL/GenBank/DDBJ databases">
        <title>The Draft Genome of Lepisosteus oculatus.</title>
        <authorList>
            <consortium name="The Broad Institute Genome Assembly &amp; Analysis Group"/>
            <consortium name="Computational R&amp;D Group"/>
            <consortium name="and Sequencing Platform"/>
            <person name="Di Palma F."/>
            <person name="Alfoldi J."/>
            <person name="Johnson J."/>
            <person name="Berlin A."/>
            <person name="Gnerre S."/>
            <person name="Jaffe D."/>
            <person name="MacCallum I."/>
            <person name="Young S."/>
            <person name="Walker B.J."/>
            <person name="Lander E.S."/>
            <person name="Lindblad-Toh K."/>
        </authorList>
    </citation>
    <scope>NUCLEOTIDE SEQUENCE [LARGE SCALE GENOMIC DNA]</scope>
</reference>
<dbReference type="SUPFAM" id="SSF48726">
    <property type="entry name" value="Immunoglobulin"/>
    <property type="match status" value="2"/>
</dbReference>
<dbReference type="InterPro" id="IPR003599">
    <property type="entry name" value="Ig_sub"/>
</dbReference>
<keyword evidence="3 6" id="KW-1133">Transmembrane helix</keyword>
<dbReference type="GO" id="GO:0005102">
    <property type="term" value="F:signaling receptor binding"/>
    <property type="evidence" value="ECO:0000318"/>
    <property type="project" value="GO_Central"/>
</dbReference>
<dbReference type="OMA" id="IKSICEV"/>
<keyword evidence="5" id="KW-0393">Immunoglobulin domain</keyword>
<feature type="transmembrane region" description="Helical" evidence="6">
    <location>
        <begin position="240"/>
        <end position="260"/>
    </location>
</feature>
<dbReference type="Pfam" id="PF07686">
    <property type="entry name" value="V-set"/>
    <property type="match status" value="1"/>
</dbReference>
<dbReference type="RefSeq" id="XP_015203895.1">
    <property type="nucleotide sequence ID" value="XM_015348409.2"/>
</dbReference>
<dbReference type="Pfam" id="PF22705">
    <property type="entry name" value="C2-set_3"/>
    <property type="match status" value="1"/>
</dbReference>
<dbReference type="AlphaFoldDB" id="W5M2L6"/>
<feature type="domain" description="Ig-like" evidence="8">
    <location>
        <begin position="31"/>
        <end position="130"/>
    </location>
</feature>
<dbReference type="GeneTree" id="ENSGT00940000154641"/>
<dbReference type="Proteomes" id="UP000018468">
    <property type="component" value="Linkage group LG6"/>
</dbReference>
<keyword evidence="10" id="KW-1185">Reference proteome</keyword>
<dbReference type="GeneID" id="102688303"/>
<keyword evidence="4 6" id="KW-0472">Membrane</keyword>
<protein>
    <submittedName>
        <fullName evidence="9">CD276 antigen-like</fullName>
    </submittedName>
</protein>
<dbReference type="InterPro" id="IPR050504">
    <property type="entry name" value="IgSF_BTN/MOG"/>
</dbReference>
<reference evidence="9" key="3">
    <citation type="submission" date="2025-09" db="UniProtKB">
        <authorList>
            <consortium name="Ensembl"/>
        </authorList>
    </citation>
    <scope>IDENTIFICATION</scope>
</reference>
<evidence type="ECO:0000256" key="7">
    <source>
        <dbReference type="SAM" id="SignalP"/>
    </source>
</evidence>
<keyword evidence="2 6" id="KW-0812">Transmembrane</keyword>